<dbReference type="RefSeq" id="WP_289963702.1">
    <property type="nucleotide sequence ID" value="NZ_JAUEOZ010000002.1"/>
</dbReference>
<protein>
    <submittedName>
        <fullName evidence="9">Methyl-accepting chemotaxis protein</fullName>
    </submittedName>
</protein>
<dbReference type="PROSITE" id="PS50885">
    <property type="entry name" value="HAMP"/>
    <property type="match status" value="1"/>
</dbReference>
<keyword evidence="2 4" id="KW-0807">Transducer</keyword>
<feature type="domain" description="HAMP" evidence="8">
    <location>
        <begin position="303"/>
        <end position="357"/>
    </location>
</feature>
<evidence type="ECO:0000259" key="8">
    <source>
        <dbReference type="PROSITE" id="PS50885"/>
    </source>
</evidence>
<accession>A0ABT7Y6F1</accession>
<evidence type="ECO:0000256" key="6">
    <source>
        <dbReference type="SAM" id="Phobius"/>
    </source>
</evidence>
<dbReference type="SUPFAM" id="SSF58104">
    <property type="entry name" value="Methyl-accepting chemotaxis protein (MCP) signaling domain"/>
    <property type="match status" value="1"/>
</dbReference>
<dbReference type="Gene3D" id="3.30.450.20">
    <property type="entry name" value="PAS domain"/>
    <property type="match status" value="2"/>
</dbReference>
<keyword evidence="6" id="KW-0812">Transmembrane</keyword>
<dbReference type="SMART" id="SM00283">
    <property type="entry name" value="MA"/>
    <property type="match status" value="1"/>
</dbReference>
<keyword evidence="6" id="KW-0472">Membrane</keyword>
<dbReference type="PANTHER" id="PTHR32089:SF55">
    <property type="entry name" value="METHYL ACCEPTING SENSORY TRANSDUCER WITH CACHE_2 SMALL MOLECULE BINDING DOMAIN"/>
    <property type="match status" value="1"/>
</dbReference>
<evidence type="ECO:0000256" key="5">
    <source>
        <dbReference type="SAM" id="Coils"/>
    </source>
</evidence>
<dbReference type="Pfam" id="PF00015">
    <property type="entry name" value="MCPsignal"/>
    <property type="match status" value="1"/>
</dbReference>
<feature type="domain" description="Methyl-accepting transducer" evidence="7">
    <location>
        <begin position="362"/>
        <end position="598"/>
    </location>
</feature>
<evidence type="ECO:0000256" key="4">
    <source>
        <dbReference type="PROSITE-ProRule" id="PRU00284"/>
    </source>
</evidence>
<comment type="caution">
    <text evidence="9">The sequence shown here is derived from an EMBL/GenBank/DDBJ whole genome shotgun (WGS) entry which is preliminary data.</text>
</comment>
<keyword evidence="10" id="KW-1185">Reference proteome</keyword>
<keyword evidence="5" id="KW-0175">Coiled coil</keyword>
<feature type="transmembrane region" description="Helical" evidence="6">
    <location>
        <begin position="283"/>
        <end position="302"/>
    </location>
</feature>
<name>A0ABT7Y6F1_9VIBR</name>
<dbReference type="InterPro" id="IPR003660">
    <property type="entry name" value="HAMP_dom"/>
</dbReference>
<sequence>MEILRLGFKSKIIVAAMVTSALSLLVVGMLSQSQLSQQVNHRILGEINHSLSNEVKELEQTVQRTIETVNALAGHYVSGPKETIATEKLALLASEFGGIDKVVFGFDDGSSFTSRPSESFPNGIGIKSKYDPRTRPWYQDARQTRGLSLSDVFFTKSDQTPMIGVMYSFADGVIMADIRFSDVHEKLLELETISNARAVVADDRGVVIASTIESIQPQSQLADSSLQMGALQPGEFLHQTVDGHDSLLTSMPVMLGNQATWQMIVVVDESLALSELDKANQNALLMIIAALILASLAVAFILDRIYQPIKSLKNLINGLSAGSGDLTQRLEVKGKDDLADIANGINLFIDGLQQMLRQVNESSRSLDSKTQSIESSCKDTNRVLNIHTSETTQIVTAIDELSQSSIVVEKHTDSAAGAAQSAQQLSDQAKHVHELAQENIIELENQVQVTFDNINEMANETNAIQSIVTVIGSIAEQTNLLALNASIEAARAGEHGRGFAVVADEVRALASRTQVSTAEIESALAKLMEQSGGLVQSIDKTKTYCASTRDEVDRAVGMLSTLDTQIETISQFNGEISNSAAEQNTVIQSINVNIHKINDLVIELNAKSEQQVDESEEVLKLNRSVNEQIGQFSI</sequence>
<dbReference type="EMBL" id="JAUEOZ010000002">
    <property type="protein sequence ID" value="MDN2483627.1"/>
    <property type="molecule type" value="Genomic_DNA"/>
</dbReference>
<reference evidence="9" key="1">
    <citation type="submission" date="2024-05" db="EMBL/GenBank/DDBJ databases">
        <title>Genome Sequences of Four Agar- Degrading Marine Bacteria.</title>
        <authorList>
            <person name="Phillips E.K."/>
            <person name="Shaffer J.C."/>
            <person name="Henson M.W."/>
            <person name="Temperton B."/>
            <person name="Thrash C.J."/>
            <person name="Martin M.O."/>
        </authorList>
    </citation>
    <scope>NUCLEOTIDE SEQUENCE</scope>
    <source>
        <strain evidence="9">EKP203</strain>
    </source>
</reference>
<comment type="subcellular location">
    <subcellularLocation>
        <location evidence="1">Membrane</location>
    </subcellularLocation>
</comment>
<organism evidence="9 10">
    <name type="scientific">Vibrio agarivorans</name>
    <dbReference type="NCBI Taxonomy" id="153622"/>
    <lineage>
        <taxon>Bacteria</taxon>
        <taxon>Pseudomonadati</taxon>
        <taxon>Pseudomonadota</taxon>
        <taxon>Gammaproteobacteria</taxon>
        <taxon>Vibrionales</taxon>
        <taxon>Vibrionaceae</taxon>
        <taxon>Vibrio</taxon>
    </lineage>
</organism>
<dbReference type="Gene3D" id="1.10.287.950">
    <property type="entry name" value="Methyl-accepting chemotaxis protein"/>
    <property type="match status" value="1"/>
</dbReference>
<evidence type="ECO:0000313" key="10">
    <source>
        <dbReference type="Proteomes" id="UP001169719"/>
    </source>
</evidence>
<dbReference type="CDD" id="cd06225">
    <property type="entry name" value="HAMP"/>
    <property type="match status" value="1"/>
</dbReference>
<proteinExistence type="inferred from homology"/>
<dbReference type="Proteomes" id="UP001169719">
    <property type="component" value="Unassembled WGS sequence"/>
</dbReference>
<dbReference type="PROSITE" id="PS50111">
    <property type="entry name" value="CHEMOTAXIS_TRANSDUC_2"/>
    <property type="match status" value="1"/>
</dbReference>
<gene>
    <name evidence="9" type="ORF">QWJ08_19965</name>
</gene>
<dbReference type="InterPro" id="IPR004089">
    <property type="entry name" value="MCPsignal_dom"/>
</dbReference>
<keyword evidence="6" id="KW-1133">Transmembrane helix</keyword>
<evidence type="ECO:0000256" key="1">
    <source>
        <dbReference type="ARBA" id="ARBA00004370"/>
    </source>
</evidence>
<feature type="transmembrane region" description="Helical" evidence="6">
    <location>
        <begin position="12"/>
        <end position="30"/>
    </location>
</feature>
<evidence type="ECO:0000259" key="7">
    <source>
        <dbReference type="PROSITE" id="PS50111"/>
    </source>
</evidence>
<dbReference type="SMART" id="SM00304">
    <property type="entry name" value="HAMP"/>
    <property type="match status" value="1"/>
</dbReference>
<feature type="coiled-coil region" evidence="5">
    <location>
        <begin position="426"/>
        <end position="460"/>
    </location>
</feature>
<evidence type="ECO:0000313" key="9">
    <source>
        <dbReference type="EMBL" id="MDN2483627.1"/>
    </source>
</evidence>
<dbReference type="Pfam" id="PF00672">
    <property type="entry name" value="HAMP"/>
    <property type="match status" value="1"/>
</dbReference>
<comment type="similarity">
    <text evidence="3">Belongs to the methyl-accepting chemotaxis (MCP) protein family.</text>
</comment>
<dbReference type="PANTHER" id="PTHR32089">
    <property type="entry name" value="METHYL-ACCEPTING CHEMOTAXIS PROTEIN MCPB"/>
    <property type="match status" value="1"/>
</dbReference>
<evidence type="ECO:0000256" key="2">
    <source>
        <dbReference type="ARBA" id="ARBA00023224"/>
    </source>
</evidence>
<evidence type="ECO:0000256" key="3">
    <source>
        <dbReference type="ARBA" id="ARBA00029447"/>
    </source>
</evidence>